<dbReference type="EMBL" id="SOFP01000011">
    <property type="protein sequence ID" value="TFC19600.1"/>
    <property type="molecule type" value="Genomic_DNA"/>
</dbReference>
<sequence length="83" mass="9253">MALMSVALLVMAPGFVALGVALHRLQILGRRFAADLNRGGYPSDRLAPLRSTDLFEQWRVRNNIPTEAIIGIGNRNYDDSERN</sequence>
<evidence type="ECO:0000313" key="2">
    <source>
        <dbReference type="Proteomes" id="UP000298412"/>
    </source>
</evidence>
<dbReference type="Proteomes" id="UP000298412">
    <property type="component" value="Unassembled WGS sequence"/>
</dbReference>
<organism evidence="1 2">
    <name type="scientific">Cryobacterium algoritolerans</name>
    <dbReference type="NCBI Taxonomy" id="1259184"/>
    <lineage>
        <taxon>Bacteria</taxon>
        <taxon>Bacillati</taxon>
        <taxon>Actinomycetota</taxon>
        <taxon>Actinomycetes</taxon>
        <taxon>Micrococcales</taxon>
        <taxon>Microbacteriaceae</taxon>
        <taxon>Cryobacterium</taxon>
    </lineage>
</organism>
<protein>
    <submittedName>
        <fullName evidence="1">Uncharacterized protein</fullName>
    </submittedName>
</protein>
<proteinExistence type="predicted"/>
<dbReference type="RefSeq" id="WP_134565124.1">
    <property type="nucleotide sequence ID" value="NZ_SOFP01000011.1"/>
</dbReference>
<accession>A0A4R8WZR9</accession>
<name>A0A4R8WZR9_9MICO</name>
<reference evidence="1 2" key="1">
    <citation type="submission" date="2019-03" db="EMBL/GenBank/DDBJ databases">
        <title>Genomics of glacier-inhabiting Cryobacterium strains.</title>
        <authorList>
            <person name="Liu Q."/>
            <person name="Xin Y.-H."/>
        </authorList>
    </citation>
    <scope>NUCLEOTIDE SEQUENCE [LARGE SCALE GENOMIC DNA]</scope>
    <source>
        <strain evidence="1 2">MDT1-3</strain>
    </source>
</reference>
<dbReference type="OrthoDB" id="9977771at2"/>
<dbReference type="AlphaFoldDB" id="A0A4R8WZR9"/>
<evidence type="ECO:0000313" key="1">
    <source>
        <dbReference type="EMBL" id="TFC19600.1"/>
    </source>
</evidence>
<gene>
    <name evidence="1" type="ORF">E3O19_02970</name>
</gene>
<comment type="caution">
    <text evidence="1">The sequence shown here is derived from an EMBL/GenBank/DDBJ whole genome shotgun (WGS) entry which is preliminary data.</text>
</comment>
<keyword evidence="2" id="KW-1185">Reference proteome</keyword>